<keyword evidence="3" id="KW-1185">Reference proteome</keyword>
<organism evidence="1 3">
    <name type="scientific">Halogeometricum borinquense (strain ATCC 700274 / DSM 11551 / JCM 10706 / KCTC 4070 / PR3)</name>
    <dbReference type="NCBI Taxonomy" id="469382"/>
    <lineage>
        <taxon>Archaea</taxon>
        <taxon>Methanobacteriati</taxon>
        <taxon>Methanobacteriota</taxon>
        <taxon>Stenosarchaea group</taxon>
        <taxon>Halobacteria</taxon>
        <taxon>Halobacteriales</taxon>
        <taxon>Haloferacaceae</taxon>
        <taxon>Halogeometricum</taxon>
    </lineage>
</organism>
<sequence length="309" mass="34601">MALHRRRLLQSVAAASLGAFAGCATPVFSGNEEKQTTYTLNIDDIPVSPVEHALYEPSDGALFGDPARTALDDIIPEGRHTTYGYQPLSEDHYVERNGTYYQTKHTVTGQKRLQRTLVRGEPLPEDEKTPDDAIVVESLDKPTSRVVKILHSNAQTGSTADLLRDDSYVLRRPAEQESALAAGELDGRVVTMKKGGPWVYRIQTTQTELVETEHTIFAVEVATSREALREIVFNTRIDTELEPGELSEDEQEILEEAIGLPPYEETAPLSESYESLLNALKLAEVEQFDRKHLWYDGGYYRYSLNVSEN</sequence>
<dbReference type="GeneID" id="9988673"/>
<dbReference type="RefSeq" id="WP_006054746.1">
    <property type="nucleotide sequence ID" value="NC_014731.1"/>
</dbReference>
<geneLocation type="plasmid" evidence="1 3">
    <name>pHBOR02</name>
</geneLocation>
<reference evidence="2 4" key="3">
    <citation type="journal article" date="2014" name="PLoS Genet.">
        <title>Phylogenetically driven sequencing of extremely halophilic archaea reveals strategies for static and dynamic osmo-response.</title>
        <authorList>
            <person name="Becker E.A."/>
            <person name="Seitzer P.M."/>
            <person name="Tritt A."/>
            <person name="Larsen D."/>
            <person name="Krusor M."/>
            <person name="Yao A.I."/>
            <person name="Wu D."/>
            <person name="Madern D."/>
            <person name="Eisen J.A."/>
            <person name="Darling A.E."/>
            <person name="Facciotti M.T."/>
        </authorList>
    </citation>
    <scope>NUCLEOTIDE SEQUENCE [LARGE SCALE GENOMIC DNA]</scope>
    <source>
        <strain evidence="2 4">DSM 11551</strain>
    </source>
</reference>
<gene>
    <name evidence="1" type="ordered locus">Hbor_33600</name>
    <name evidence="2" type="ORF">C499_07135</name>
</gene>
<dbReference type="PROSITE" id="PS51318">
    <property type="entry name" value="TAT"/>
    <property type="match status" value="1"/>
</dbReference>
<evidence type="ECO:0000313" key="4">
    <source>
        <dbReference type="Proteomes" id="UP000011585"/>
    </source>
</evidence>
<name>E4NVK0_HALBP</name>
<keyword evidence="1" id="KW-0614">Plasmid</keyword>
<dbReference type="Proteomes" id="UP000011585">
    <property type="component" value="Unassembled WGS sequence"/>
</dbReference>
<dbReference type="EMBL" id="CP001692">
    <property type="protein sequence ID" value="ADQ68884.1"/>
    <property type="molecule type" value="Genomic_DNA"/>
</dbReference>
<proteinExistence type="predicted"/>
<evidence type="ECO:0000313" key="2">
    <source>
        <dbReference type="EMBL" id="ELY28987.1"/>
    </source>
</evidence>
<dbReference type="PROSITE" id="PS51257">
    <property type="entry name" value="PROKAR_LIPOPROTEIN"/>
    <property type="match status" value="1"/>
</dbReference>
<evidence type="ECO:0000313" key="1">
    <source>
        <dbReference type="EMBL" id="ADQ68884.1"/>
    </source>
</evidence>
<reference evidence="3" key="1">
    <citation type="journal article" date="2009" name="Stand. Genomic Sci.">
        <title>Complete genome sequence of Halogeometricum borinquense type strain (PR3).</title>
        <authorList>
            <person name="Malfatti S."/>
            <person name="Tindall B.J."/>
            <person name="Schneider S."/>
            <person name="Fahnrich R."/>
            <person name="Lapidus A."/>
            <person name="Labuttii K."/>
            <person name="Copeland A."/>
            <person name="Glavina Del Rio T."/>
            <person name="Nolan M."/>
            <person name="Chen F."/>
            <person name="Lucas S."/>
            <person name="Tice H."/>
            <person name="Cheng J.F."/>
            <person name="Bruce D."/>
            <person name="Goodwin L."/>
            <person name="Pitluck S."/>
            <person name="Anderson I."/>
            <person name="Pati A."/>
            <person name="Ivanova N."/>
            <person name="Mavromatis K."/>
            <person name="Chen A."/>
            <person name="Palaniappan K."/>
            <person name="D'haeseleer P."/>
            <person name="Goker M."/>
            <person name="Bristow J."/>
            <person name="Eisen J.A."/>
            <person name="Markowitz V."/>
            <person name="Hugenholtz P."/>
            <person name="Kyrpides N.C."/>
            <person name="Klenk H.P."/>
            <person name="Chain P."/>
        </authorList>
    </citation>
    <scope>NUCLEOTIDE SEQUENCE [LARGE SCALE GENOMIC DNA]</scope>
    <source>
        <strain evidence="3">ATCC 700274 / DSM 11551 / JCM 10706 / KCTC 4070 / PR3</strain>
        <plasmid evidence="3">pHBOR02</plasmid>
    </source>
</reference>
<protein>
    <submittedName>
        <fullName evidence="1">Uncharacterized protein</fullName>
    </submittedName>
</protein>
<evidence type="ECO:0000313" key="3">
    <source>
        <dbReference type="Proteomes" id="UP000006663"/>
    </source>
</evidence>
<dbReference type="HOGENOM" id="CLU_864971_0_0_2"/>
<dbReference type="InterPro" id="IPR006311">
    <property type="entry name" value="TAT_signal"/>
</dbReference>
<accession>E4NVK0</accession>
<reference evidence="1" key="2">
    <citation type="submission" date="2009-08" db="EMBL/GenBank/DDBJ databases">
        <title>The complete plasmid2 of Halogeometricum borinquense DSM 11551.</title>
        <authorList>
            <consortium name="US DOE Joint Genome Institute (JGI-PGF)"/>
            <person name="Lucas S."/>
            <person name="Copeland A."/>
            <person name="Lapidus A."/>
            <person name="Glavina del Rio T."/>
            <person name="Dalin E."/>
            <person name="Tice H."/>
            <person name="Bruce D."/>
            <person name="Goodwin L."/>
            <person name="Pitluck S."/>
            <person name="Kyrpides N."/>
            <person name="Mavromatis K."/>
            <person name="Mikhailova N."/>
            <person name="Anderson I."/>
            <person name="Brettin T."/>
            <person name="Detter J.C."/>
            <person name="Han C."/>
            <person name="Larimer F."/>
            <person name="Land M."/>
            <person name="Hauser L."/>
            <person name="Markowitz V."/>
            <person name="Cheng J.-F."/>
            <person name="Hugenholtz P."/>
            <person name="Woyke T."/>
            <person name="Wu D."/>
            <person name="Tindal B."/>
            <person name="Klenk H.-P."/>
            <person name="Eisen J.A."/>
        </authorList>
    </citation>
    <scope>NUCLEOTIDE SEQUENCE</scope>
    <source>
        <strain evidence="1">PR 3</strain>
        <plasmid evidence="1">pHBOR02</plasmid>
    </source>
</reference>
<dbReference type="Proteomes" id="UP000006663">
    <property type="component" value="Plasmid pHBOR02"/>
</dbReference>
<dbReference type="EMBL" id="AOHT01000021">
    <property type="protein sequence ID" value="ELY28987.1"/>
    <property type="molecule type" value="Genomic_DNA"/>
</dbReference>
<dbReference type="AlphaFoldDB" id="E4NVK0"/>
<dbReference type="OrthoDB" id="313493at2157"/>
<dbReference type="KEGG" id="hbo:Hbor_33600"/>